<dbReference type="Proteomes" id="UP000662873">
    <property type="component" value="Chromosome"/>
</dbReference>
<evidence type="ECO:0000313" key="2">
    <source>
        <dbReference type="Proteomes" id="UP000662873"/>
    </source>
</evidence>
<dbReference type="AlphaFoldDB" id="A0A809S913"/>
<proteinExistence type="predicted"/>
<name>A0A809S913_9BACT</name>
<gene>
    <name evidence="1" type="ORF">NPRO_09160</name>
</gene>
<sequence>MGRYLSRTAAVPAFSYNGVVTGQPLWTKLAASIVLAGLTLAVFATLQDYGPESAVRRFHEAALNGDSRAMGRVVTSDSSEGAVSLLASRVLELARSGGRYQLLGIERGPGSARAEVAYVFPYRGLVISMLWSVRKEGRSWRVDADETLRNLPRAVGVSSLDELTH</sequence>
<dbReference type="KEGG" id="npy:NPRO_09160"/>
<protein>
    <submittedName>
        <fullName evidence="1">Uncharacterized protein</fullName>
    </submittedName>
</protein>
<accession>A0A809S913</accession>
<dbReference type="EMBL" id="AP021858">
    <property type="protein sequence ID" value="BBO23321.1"/>
    <property type="molecule type" value="Genomic_DNA"/>
</dbReference>
<organism evidence="1 2">
    <name type="scientific">Candidatus Nitrosymbiomonas proteolyticus</name>
    <dbReference type="NCBI Taxonomy" id="2608984"/>
    <lineage>
        <taxon>Bacteria</taxon>
        <taxon>Bacillati</taxon>
        <taxon>Armatimonadota</taxon>
        <taxon>Armatimonadota incertae sedis</taxon>
        <taxon>Candidatus Nitrosymbiomonas</taxon>
    </lineage>
</organism>
<reference evidence="1" key="1">
    <citation type="journal article" name="DNA Res.">
        <title>The physiological potential of anammox bacteria as revealed by their core genome structure.</title>
        <authorList>
            <person name="Okubo T."/>
            <person name="Toyoda A."/>
            <person name="Fukuhara K."/>
            <person name="Uchiyama I."/>
            <person name="Harigaya Y."/>
            <person name="Kuroiwa M."/>
            <person name="Suzuki T."/>
            <person name="Murakami Y."/>
            <person name="Suwa Y."/>
            <person name="Takami H."/>
        </authorList>
    </citation>
    <scope>NUCLEOTIDE SEQUENCE</scope>
    <source>
        <strain evidence="1">317325-2</strain>
    </source>
</reference>
<evidence type="ECO:0000313" key="1">
    <source>
        <dbReference type="EMBL" id="BBO23321.1"/>
    </source>
</evidence>